<protein>
    <submittedName>
        <fullName evidence="2">Uncharacterized protein</fullName>
    </submittedName>
</protein>
<feature type="region of interest" description="Disordered" evidence="1">
    <location>
        <begin position="53"/>
        <end position="79"/>
    </location>
</feature>
<dbReference type="AlphaFoldDB" id="W2KFB8"/>
<dbReference type="EMBL" id="KI681937">
    <property type="protein sequence ID" value="ETL83941.1"/>
    <property type="molecule type" value="Genomic_DNA"/>
</dbReference>
<organism evidence="2">
    <name type="scientific">Phytophthora nicotianae</name>
    <name type="common">Potato buckeye rot agent</name>
    <name type="synonym">Phytophthora parasitica</name>
    <dbReference type="NCBI Taxonomy" id="4792"/>
    <lineage>
        <taxon>Eukaryota</taxon>
        <taxon>Sar</taxon>
        <taxon>Stramenopiles</taxon>
        <taxon>Oomycota</taxon>
        <taxon>Peronosporomycetes</taxon>
        <taxon>Peronosporales</taxon>
        <taxon>Peronosporaceae</taxon>
        <taxon>Phytophthora</taxon>
    </lineage>
</organism>
<dbReference type="Proteomes" id="UP000054423">
    <property type="component" value="Unassembled WGS sequence"/>
</dbReference>
<sequence>MPRASSSVEFVFVSVQSSSSSRSKACKCTEAMCCRDSDGGYCTKKGPYSMDHTAYETGEMGSPRFEGSRSNSNSDSESERYAGMNSFFYIEFFEQRIFCKEKKKNCKLTTTRPSHKHIYRFTSCVWKLRETQVCFNTRLPYFLWDDAQVH</sequence>
<proteinExistence type="predicted"/>
<accession>W2KFB8</accession>
<name>W2KFB8_PHYNI</name>
<reference evidence="2" key="1">
    <citation type="submission" date="2013-11" db="EMBL/GenBank/DDBJ databases">
        <title>The Genome Sequence of Phytophthora parasitica CHvinca01.</title>
        <authorList>
            <consortium name="The Broad Institute Genomics Platform"/>
            <person name="Russ C."/>
            <person name="Tyler B."/>
            <person name="Panabieres F."/>
            <person name="Shan W."/>
            <person name="Tripathy S."/>
            <person name="Grunwald N."/>
            <person name="Machado M."/>
            <person name="Johnson C.S."/>
            <person name="Arredondo F."/>
            <person name="Hong C."/>
            <person name="Coffey M."/>
            <person name="Young S.K."/>
            <person name="Zeng Q."/>
            <person name="Gargeya S."/>
            <person name="Fitzgerald M."/>
            <person name="Abouelleil A."/>
            <person name="Alvarado L."/>
            <person name="Chapman S.B."/>
            <person name="Gainer-Dewar J."/>
            <person name="Goldberg J."/>
            <person name="Griggs A."/>
            <person name="Gujja S."/>
            <person name="Hansen M."/>
            <person name="Howarth C."/>
            <person name="Imamovic A."/>
            <person name="Ireland A."/>
            <person name="Larimer J."/>
            <person name="McCowan C."/>
            <person name="Murphy C."/>
            <person name="Pearson M."/>
            <person name="Poon T.W."/>
            <person name="Priest M."/>
            <person name="Roberts A."/>
            <person name="Saif S."/>
            <person name="Shea T."/>
            <person name="Sykes S."/>
            <person name="Wortman J."/>
            <person name="Nusbaum C."/>
            <person name="Birren B."/>
        </authorList>
    </citation>
    <scope>NUCLEOTIDE SEQUENCE [LARGE SCALE GENOMIC DNA]</scope>
    <source>
        <strain evidence="2">CHvinca01</strain>
    </source>
</reference>
<gene>
    <name evidence="2" type="ORF">L917_16182</name>
</gene>
<evidence type="ECO:0000313" key="2">
    <source>
        <dbReference type="EMBL" id="ETL83941.1"/>
    </source>
</evidence>
<evidence type="ECO:0000256" key="1">
    <source>
        <dbReference type="SAM" id="MobiDB-lite"/>
    </source>
</evidence>